<dbReference type="FunFam" id="1.10.10.10:FF:000014">
    <property type="entry name" value="Cullin 1"/>
    <property type="match status" value="1"/>
</dbReference>
<dbReference type="Pfam" id="PF26557">
    <property type="entry name" value="Cullin_AB"/>
    <property type="match status" value="1"/>
</dbReference>
<dbReference type="FunFam" id="1.20.1310.10:FF:000001">
    <property type="entry name" value="Cullin 3"/>
    <property type="match status" value="1"/>
</dbReference>
<dbReference type="InterPro" id="IPR036317">
    <property type="entry name" value="Cullin_homology_sf"/>
</dbReference>
<dbReference type="GO" id="GO:0031625">
    <property type="term" value="F:ubiquitin protein ligase binding"/>
    <property type="evidence" value="ECO:0007669"/>
    <property type="project" value="InterPro"/>
</dbReference>
<reference evidence="7 8" key="1">
    <citation type="submission" date="2018-05" db="EMBL/GenBank/DDBJ databases">
        <title>Whole genome sequencing for identification of molecular markers to develop diagnostic detection tools for the regulated plant pathogen Lachnellula willkommii.</title>
        <authorList>
            <person name="Giroux E."/>
            <person name="Bilodeau G."/>
        </authorList>
    </citation>
    <scope>NUCLEOTIDE SEQUENCE [LARGE SCALE GENOMIC DNA]</scope>
    <source>
        <strain evidence="7 8">CBS 203.66</strain>
    </source>
</reference>
<keyword evidence="8" id="KW-1185">Reference proteome</keyword>
<dbReference type="InterPro" id="IPR036388">
    <property type="entry name" value="WH-like_DNA-bd_sf"/>
</dbReference>
<dbReference type="InterPro" id="IPR001373">
    <property type="entry name" value="Cullin_N"/>
</dbReference>
<accession>A0A8T9B237</accession>
<dbReference type="OrthoDB" id="27073at2759"/>
<proteinExistence type="inferred from homology"/>
<dbReference type="SMART" id="SM00182">
    <property type="entry name" value="CULLIN"/>
    <property type="match status" value="1"/>
</dbReference>
<dbReference type="InterPro" id="IPR016159">
    <property type="entry name" value="Cullin_repeat-like_dom_sf"/>
</dbReference>
<evidence type="ECO:0000256" key="5">
    <source>
        <dbReference type="RuleBase" id="RU003829"/>
    </source>
</evidence>
<dbReference type="FunFam" id="3.30.230.130:FF:000011">
    <property type="entry name" value="SCF ubiquitin ligase subunit CulC, putative"/>
    <property type="match status" value="1"/>
</dbReference>
<dbReference type="Gene3D" id="1.20.1310.10">
    <property type="entry name" value="Cullin Repeats"/>
    <property type="match status" value="4"/>
</dbReference>
<dbReference type="SUPFAM" id="SSF75632">
    <property type="entry name" value="Cullin homology domain"/>
    <property type="match status" value="1"/>
</dbReference>
<dbReference type="AlphaFoldDB" id="A0A8T9B237"/>
<dbReference type="InterPro" id="IPR036390">
    <property type="entry name" value="WH_DNA-bd_sf"/>
</dbReference>
<dbReference type="SUPFAM" id="SSF46785">
    <property type="entry name" value="Winged helix' DNA-binding domain"/>
    <property type="match status" value="1"/>
</dbReference>
<dbReference type="InterPro" id="IPR016158">
    <property type="entry name" value="Cullin_homology"/>
</dbReference>
<comment type="similarity">
    <text evidence="1 4 5">Belongs to the cullin family.</text>
</comment>
<dbReference type="InterPro" id="IPR059120">
    <property type="entry name" value="Cullin-like_AB"/>
</dbReference>
<dbReference type="Proteomes" id="UP000469559">
    <property type="component" value="Unassembled WGS sequence"/>
</dbReference>
<dbReference type="PANTHER" id="PTHR11932">
    <property type="entry name" value="CULLIN"/>
    <property type="match status" value="1"/>
</dbReference>
<evidence type="ECO:0000256" key="3">
    <source>
        <dbReference type="ARBA" id="ARBA00022843"/>
    </source>
</evidence>
<protein>
    <submittedName>
        <fullName evidence="7">Cullin-3</fullName>
    </submittedName>
</protein>
<organism evidence="7 8">
    <name type="scientific">Lachnellula arida</name>
    <dbReference type="NCBI Taxonomy" id="1316785"/>
    <lineage>
        <taxon>Eukaryota</taxon>
        <taxon>Fungi</taxon>
        <taxon>Dikarya</taxon>
        <taxon>Ascomycota</taxon>
        <taxon>Pezizomycotina</taxon>
        <taxon>Leotiomycetes</taxon>
        <taxon>Helotiales</taxon>
        <taxon>Lachnaceae</taxon>
        <taxon>Lachnellula</taxon>
    </lineage>
</organism>
<keyword evidence="2" id="KW-1017">Isopeptide bond</keyword>
<dbReference type="FunFam" id="1.20.1310.10:FF:000036">
    <property type="entry name" value="SCF ubiquitin ligase subunit CulC, putative"/>
    <property type="match status" value="1"/>
</dbReference>
<gene>
    <name evidence="7" type="primary">culC</name>
    <name evidence="7" type="ORF">LARI1_G008436</name>
</gene>
<comment type="caution">
    <text evidence="7">The sequence shown here is derived from an EMBL/GenBank/DDBJ whole genome shotgun (WGS) entry which is preliminary data.</text>
</comment>
<sequence length="848" mass="97037">MATQESHDAALAYAIYESQFTNKNQRPLIGSGDGEFDAMWAILRDALKEIHEKNASKLSFEQLYRASYKIVLKKQGDKLYDKVKEFEEQWFGQEVMTAIGSLITLNLVNITLGVVAGTTANERRLLGEAFLTGLRSSWQDHITVMNMTTDVLMYMDRVYCADNRKASIFTTSMGLFREHILRSTFGKATENSGLTTFDILNSVILDQIGMEREGDVINRNLIRSNIYMLEGLYESDEETENEKLYLTVFEIEFLKASRNFYQKECQTLLRESDASSWLRQTKKRLLEEEDRCQTTISIMTAPKIAKVVEEEMVSSHLTEFLAMEGSGITAMIENDRYEDLTLLYQLISRVDPTKNPLRIALQARVMELGGDINKNISNTDLSTIPAEEGEAAEAEKSKATKQTQQGKQTAAAIKWVDEVLQLKDKFDTMWRNCLDEDLILQTALTKSFSDFINLFPRCSEYVSLFIDDNLKRGIKGKTEAEVDVVLDKATTLIRYIQDKDMFERYYKKHLARRLLHGKSESADVEKQMITRMKQEIGNAFTTKLEGMFKDMSMSEELTSGYRTHIRNLGDMDRKVVDLSINVLTTNHWPMESMGGANARDEGGRHNCNWPSEINTLQESFKAFYLKERNGRMLTWLGFLGNADIRCVFPKIPGKEGTLGRERRHEISVPTYGMIILLLFNDLENGGSLSFEEIQERTNIPTQDLSRQLHSLAVHPKCKVLTKDPANKDQPKAGDKFSFNEKFTSKAVKIKAPVISGSINKVEGEEERKATEDRNDEHRGNVIDTVIVRIMKARKELTHQLLFSEVITQLAQRFKPDLGMMKRRTESLIEREYLERVEEASAPTYRYLA</sequence>
<name>A0A8T9B237_9HELO</name>
<evidence type="ECO:0000256" key="4">
    <source>
        <dbReference type="PROSITE-ProRule" id="PRU00330"/>
    </source>
</evidence>
<feature type="domain" description="Cullin family profile" evidence="6">
    <location>
        <begin position="457"/>
        <end position="712"/>
    </location>
</feature>
<dbReference type="Pfam" id="PF00888">
    <property type="entry name" value="Cullin"/>
    <property type="match status" value="1"/>
</dbReference>
<dbReference type="Pfam" id="PF10557">
    <property type="entry name" value="Cullin_Nedd8"/>
    <property type="match status" value="1"/>
</dbReference>
<evidence type="ECO:0000313" key="7">
    <source>
        <dbReference type="EMBL" id="TVY13968.1"/>
    </source>
</evidence>
<evidence type="ECO:0000259" key="6">
    <source>
        <dbReference type="PROSITE" id="PS50069"/>
    </source>
</evidence>
<dbReference type="EMBL" id="QGMF01000803">
    <property type="protein sequence ID" value="TVY13968.1"/>
    <property type="molecule type" value="Genomic_DNA"/>
</dbReference>
<dbReference type="InterPro" id="IPR019559">
    <property type="entry name" value="Cullin_neddylation_domain"/>
</dbReference>
<dbReference type="SMART" id="SM00884">
    <property type="entry name" value="Cullin_Nedd8"/>
    <property type="match status" value="1"/>
</dbReference>
<evidence type="ECO:0000256" key="2">
    <source>
        <dbReference type="ARBA" id="ARBA00022499"/>
    </source>
</evidence>
<dbReference type="InterPro" id="IPR045093">
    <property type="entry name" value="Cullin"/>
</dbReference>
<dbReference type="FunFam" id="1.20.1310.10:FF:000002">
    <property type="entry name" value="cullin-3 isoform X1"/>
    <property type="match status" value="1"/>
</dbReference>
<keyword evidence="3" id="KW-0832">Ubl conjugation</keyword>
<dbReference type="FunFam" id="1.20.1310.10:FF:000061">
    <property type="entry name" value="Related to cullulin 3"/>
    <property type="match status" value="1"/>
</dbReference>
<dbReference type="Gene3D" id="3.30.230.130">
    <property type="entry name" value="Cullin, Chain C, Domain 2"/>
    <property type="match status" value="1"/>
</dbReference>
<evidence type="ECO:0000313" key="8">
    <source>
        <dbReference type="Proteomes" id="UP000469559"/>
    </source>
</evidence>
<dbReference type="GO" id="GO:0006511">
    <property type="term" value="P:ubiquitin-dependent protein catabolic process"/>
    <property type="evidence" value="ECO:0007669"/>
    <property type="project" value="InterPro"/>
</dbReference>
<evidence type="ECO:0000256" key="1">
    <source>
        <dbReference type="ARBA" id="ARBA00006019"/>
    </source>
</evidence>
<dbReference type="Gene3D" id="1.10.10.10">
    <property type="entry name" value="Winged helix-like DNA-binding domain superfamily/Winged helix DNA-binding domain"/>
    <property type="match status" value="1"/>
</dbReference>
<dbReference type="SUPFAM" id="SSF74788">
    <property type="entry name" value="Cullin repeat-like"/>
    <property type="match status" value="1"/>
</dbReference>
<dbReference type="PROSITE" id="PS50069">
    <property type="entry name" value="CULLIN_2"/>
    <property type="match status" value="1"/>
</dbReference>